<dbReference type="EMBL" id="JAGTJS010000007">
    <property type="protein sequence ID" value="KAH7264548.1"/>
    <property type="molecule type" value="Genomic_DNA"/>
</dbReference>
<evidence type="ECO:0000313" key="2">
    <source>
        <dbReference type="Proteomes" id="UP000736672"/>
    </source>
</evidence>
<keyword evidence="2" id="KW-1185">Reference proteome</keyword>
<sequence length="426" mass="47890">MAERNLEHRTQSSRFNPGDFAAPWVGKNPLIVKRRQYRTAHLNWILPFLAQRQQVLEHERKIRKEAEQTVVARYIANGLFEYQVDRFYWESWLESMSPNAPKCPWSKPAENPTDEWSATFATLISDDEVNTMVKEWLEGQGREMPPNESSEESDLSNLFLVFSQRAKGLHVIGAHRMPAETVVGLANTLAQEEHRDNLHRFQGRGKLDTWFCLNEVYKKGDNAINALDPHRAGCRDHGQVCNPIMIPSFAATIGASSGSKLGPPKGIQDSIWAPSSSASKAAAKSVALPPVAPRLVSTHPAVPRSAVAQPAAQQAIETKPKGRFSLDQGQFLPVNGFEHQGRYYPEPPYQPNRSRREKAWRLALPALPLPLEGEPFRIKLSEQMGFVFLVWGPNETDDPVGTILFWGVVNHCRDVRRSLPAVSHCQ</sequence>
<name>A0A9P9HWM7_FUSSL</name>
<accession>A0A9P9HWM7</accession>
<protein>
    <submittedName>
        <fullName evidence="1">Uncharacterized protein</fullName>
    </submittedName>
</protein>
<organism evidence="1 2">
    <name type="scientific">Fusarium solani</name>
    <name type="common">Filamentous fungus</name>
    <dbReference type="NCBI Taxonomy" id="169388"/>
    <lineage>
        <taxon>Eukaryota</taxon>
        <taxon>Fungi</taxon>
        <taxon>Dikarya</taxon>
        <taxon>Ascomycota</taxon>
        <taxon>Pezizomycotina</taxon>
        <taxon>Sordariomycetes</taxon>
        <taxon>Hypocreomycetidae</taxon>
        <taxon>Hypocreales</taxon>
        <taxon>Nectriaceae</taxon>
        <taxon>Fusarium</taxon>
        <taxon>Fusarium solani species complex</taxon>
    </lineage>
</organism>
<dbReference type="OrthoDB" id="10362411at2759"/>
<dbReference type="Proteomes" id="UP000736672">
    <property type="component" value="Unassembled WGS sequence"/>
</dbReference>
<evidence type="ECO:0000313" key="1">
    <source>
        <dbReference type="EMBL" id="KAH7264548.1"/>
    </source>
</evidence>
<proteinExistence type="predicted"/>
<comment type="caution">
    <text evidence="1">The sequence shown here is derived from an EMBL/GenBank/DDBJ whole genome shotgun (WGS) entry which is preliminary data.</text>
</comment>
<reference evidence="1" key="1">
    <citation type="journal article" date="2021" name="Nat. Commun.">
        <title>Genetic determinants of endophytism in the Arabidopsis root mycobiome.</title>
        <authorList>
            <person name="Mesny F."/>
            <person name="Miyauchi S."/>
            <person name="Thiergart T."/>
            <person name="Pickel B."/>
            <person name="Atanasova L."/>
            <person name="Karlsson M."/>
            <person name="Huettel B."/>
            <person name="Barry K.W."/>
            <person name="Haridas S."/>
            <person name="Chen C."/>
            <person name="Bauer D."/>
            <person name="Andreopoulos W."/>
            <person name="Pangilinan J."/>
            <person name="LaButti K."/>
            <person name="Riley R."/>
            <person name="Lipzen A."/>
            <person name="Clum A."/>
            <person name="Drula E."/>
            <person name="Henrissat B."/>
            <person name="Kohler A."/>
            <person name="Grigoriev I.V."/>
            <person name="Martin F.M."/>
            <person name="Hacquard S."/>
        </authorList>
    </citation>
    <scope>NUCLEOTIDE SEQUENCE</scope>
    <source>
        <strain evidence="1">FSSC 5 MPI-SDFR-AT-0091</strain>
    </source>
</reference>
<dbReference type="AlphaFoldDB" id="A0A9P9HWM7"/>
<gene>
    <name evidence="1" type="ORF">B0J15DRAFT_511582</name>
</gene>